<name>A0ABW4QUQ0_9BACT</name>
<dbReference type="Proteomes" id="UP001597197">
    <property type="component" value="Unassembled WGS sequence"/>
</dbReference>
<dbReference type="RefSeq" id="WP_382313383.1">
    <property type="nucleotide sequence ID" value="NZ_JBHUFD010000003.1"/>
</dbReference>
<comment type="caution">
    <text evidence="2">The sequence shown here is derived from an EMBL/GenBank/DDBJ whole genome shotgun (WGS) entry which is preliminary data.</text>
</comment>
<dbReference type="Gene3D" id="3.40.630.30">
    <property type="match status" value="1"/>
</dbReference>
<keyword evidence="2" id="KW-0012">Acyltransferase</keyword>
<reference evidence="3" key="1">
    <citation type="journal article" date="2019" name="Int. J. Syst. Evol. Microbiol.">
        <title>The Global Catalogue of Microorganisms (GCM) 10K type strain sequencing project: providing services to taxonomists for standard genome sequencing and annotation.</title>
        <authorList>
            <consortium name="The Broad Institute Genomics Platform"/>
            <consortium name="The Broad Institute Genome Sequencing Center for Infectious Disease"/>
            <person name="Wu L."/>
            <person name="Ma J."/>
        </authorList>
    </citation>
    <scope>NUCLEOTIDE SEQUENCE [LARGE SCALE GENOMIC DNA]</scope>
    <source>
        <strain evidence="3">CGMCC 1.15795</strain>
    </source>
</reference>
<dbReference type="SUPFAM" id="SSF55729">
    <property type="entry name" value="Acyl-CoA N-acyltransferases (Nat)"/>
    <property type="match status" value="1"/>
</dbReference>
<dbReference type="EC" id="2.3.-.-" evidence="2"/>
<keyword evidence="2" id="KW-0808">Transferase</keyword>
<feature type="domain" description="N-acetyltransferase" evidence="1">
    <location>
        <begin position="22"/>
        <end position="180"/>
    </location>
</feature>
<protein>
    <submittedName>
        <fullName evidence="2">GNAT family N-acetyltransferase</fullName>
        <ecNumber evidence="2">2.3.-.-</ecNumber>
    </submittedName>
</protein>
<organism evidence="2 3">
    <name type="scientific">Hymenobacter bucti</name>
    <dbReference type="NCBI Taxonomy" id="1844114"/>
    <lineage>
        <taxon>Bacteria</taxon>
        <taxon>Pseudomonadati</taxon>
        <taxon>Bacteroidota</taxon>
        <taxon>Cytophagia</taxon>
        <taxon>Cytophagales</taxon>
        <taxon>Hymenobacteraceae</taxon>
        <taxon>Hymenobacter</taxon>
    </lineage>
</organism>
<dbReference type="PANTHER" id="PTHR43441:SF10">
    <property type="entry name" value="ACETYLTRANSFERASE"/>
    <property type="match status" value="1"/>
</dbReference>
<evidence type="ECO:0000259" key="1">
    <source>
        <dbReference type="PROSITE" id="PS51186"/>
    </source>
</evidence>
<proteinExistence type="predicted"/>
<evidence type="ECO:0000313" key="2">
    <source>
        <dbReference type="EMBL" id="MFD1872906.1"/>
    </source>
</evidence>
<dbReference type="EMBL" id="JBHUFD010000003">
    <property type="protein sequence ID" value="MFD1872906.1"/>
    <property type="molecule type" value="Genomic_DNA"/>
</dbReference>
<sequence>MKRELTAGPLVLRKLEATLAPLLLEAATASCSPAFTQFAPWCQPSYSLADSARFIAQSEADWEQEEAFQFAILDAATGAYCGGIGLNQPNRAHGFYNLGYWVRPSWQRQGIAALATRELVKAAFTDGPAIHRLELLTLPDNVASQRTALAAGATCEGLLRQRLRVGAASHDALLFSFIRADVAKATQPSTP</sequence>
<dbReference type="PANTHER" id="PTHR43441">
    <property type="entry name" value="RIBOSOMAL-PROTEIN-SERINE ACETYLTRANSFERASE"/>
    <property type="match status" value="1"/>
</dbReference>
<dbReference type="InterPro" id="IPR000182">
    <property type="entry name" value="GNAT_dom"/>
</dbReference>
<keyword evidence="3" id="KW-1185">Reference proteome</keyword>
<accession>A0ABW4QUQ0</accession>
<evidence type="ECO:0000313" key="3">
    <source>
        <dbReference type="Proteomes" id="UP001597197"/>
    </source>
</evidence>
<dbReference type="InterPro" id="IPR051908">
    <property type="entry name" value="Ribosomal_N-acetyltransferase"/>
</dbReference>
<gene>
    <name evidence="2" type="ORF">ACFSDX_10735</name>
</gene>
<dbReference type="GO" id="GO:0016746">
    <property type="term" value="F:acyltransferase activity"/>
    <property type="evidence" value="ECO:0007669"/>
    <property type="project" value="UniProtKB-KW"/>
</dbReference>
<dbReference type="InterPro" id="IPR016181">
    <property type="entry name" value="Acyl_CoA_acyltransferase"/>
</dbReference>
<dbReference type="PROSITE" id="PS51186">
    <property type="entry name" value="GNAT"/>
    <property type="match status" value="1"/>
</dbReference>
<dbReference type="Pfam" id="PF13302">
    <property type="entry name" value="Acetyltransf_3"/>
    <property type="match status" value="1"/>
</dbReference>